<dbReference type="Gene3D" id="2.10.109.10">
    <property type="entry name" value="Umud Fragment, subunit A"/>
    <property type="match status" value="1"/>
</dbReference>
<dbReference type="InterPro" id="IPR001387">
    <property type="entry name" value="Cro/C1-type_HTH"/>
</dbReference>
<dbReference type="SUPFAM" id="SSF47413">
    <property type="entry name" value="lambda repressor-like DNA-binding domains"/>
    <property type="match status" value="1"/>
</dbReference>
<feature type="domain" description="HTH cro/C1-type" evidence="4">
    <location>
        <begin position="111"/>
        <end position="164"/>
    </location>
</feature>
<accession>A0ABY9YPH6</accession>
<dbReference type="EMBL" id="CP115541">
    <property type="protein sequence ID" value="WNH52811.1"/>
    <property type="molecule type" value="Genomic_DNA"/>
</dbReference>
<dbReference type="InterPro" id="IPR039418">
    <property type="entry name" value="LexA-like"/>
</dbReference>
<name>A0ABY9YPH6_9GAMM</name>
<dbReference type="InterPro" id="IPR036286">
    <property type="entry name" value="LexA/Signal_pep-like_sf"/>
</dbReference>
<reference evidence="5 6" key="1">
    <citation type="submission" date="2022-12" db="EMBL/GenBank/DDBJ databases">
        <title>Two new species, Stenotrophomonas aracearum and Stenotrophomonas oahuensis, isolated from Anthurium (Araceae family) in Hawaii.</title>
        <authorList>
            <person name="Chunag S.C."/>
            <person name="Dobhal S."/>
            <person name="Alvarez A."/>
            <person name="Arif M."/>
        </authorList>
    </citation>
    <scope>NUCLEOTIDE SEQUENCE [LARGE SCALE GENOMIC DNA]</scope>
    <source>
        <strain evidence="5 6">A5586</strain>
    </source>
</reference>
<sequence>MLIRLSINALLARQACCRPAANCSGFIAASLKAASARGDFVRPARISLTAFGVTPIPTANRSTVAPARSNPSMWDFQSMDRQATEFCNYRQQHSVTGFCDHSSMETIGTRVRRERESQNMDRRELAAKSGVGYSTLSELERGGMQTTTKLRVIADALGVSQQWLETGKGQKNPTEPASVSTVLETETPAGYVRFDLFEGGAGMGVGLVNQDFPEVVRTIEIAEWEVRKKLGYLPAPGRIQIITGRGPSMRPKLEDGDIVWIDTTCDYFDGDDYYLINIGGETQIKMLQRRGDGMYVVSINPDFPTYRADEGEVSILGKALMHAGLRRF</sequence>
<keyword evidence="6" id="KW-1185">Reference proteome</keyword>
<dbReference type="Gene3D" id="1.10.260.40">
    <property type="entry name" value="lambda repressor-like DNA-binding domains"/>
    <property type="match status" value="1"/>
</dbReference>
<organism evidence="5 6">
    <name type="scientific">Stenotrophomonas oahuensis</name>
    <dbReference type="NCBI Taxonomy" id="3003271"/>
    <lineage>
        <taxon>Bacteria</taxon>
        <taxon>Pseudomonadati</taxon>
        <taxon>Pseudomonadota</taxon>
        <taxon>Gammaproteobacteria</taxon>
        <taxon>Lysobacterales</taxon>
        <taxon>Lysobacteraceae</taxon>
        <taxon>Stenotrophomonas</taxon>
    </lineage>
</organism>
<gene>
    <name evidence="5" type="ORF">PDM29_00640</name>
</gene>
<dbReference type="CDD" id="cd06529">
    <property type="entry name" value="S24_LexA-like"/>
    <property type="match status" value="1"/>
</dbReference>
<keyword evidence="1" id="KW-0805">Transcription regulation</keyword>
<dbReference type="Proteomes" id="UP001302072">
    <property type="component" value="Chromosome"/>
</dbReference>
<evidence type="ECO:0000256" key="1">
    <source>
        <dbReference type="ARBA" id="ARBA00023015"/>
    </source>
</evidence>
<dbReference type="SUPFAM" id="SSF51306">
    <property type="entry name" value="LexA/Signal peptidase"/>
    <property type="match status" value="1"/>
</dbReference>
<evidence type="ECO:0000256" key="2">
    <source>
        <dbReference type="ARBA" id="ARBA00023125"/>
    </source>
</evidence>
<dbReference type="CDD" id="cd00093">
    <property type="entry name" value="HTH_XRE"/>
    <property type="match status" value="1"/>
</dbReference>
<keyword evidence="3" id="KW-0804">Transcription</keyword>
<dbReference type="RefSeq" id="WP_311191995.1">
    <property type="nucleotide sequence ID" value="NZ_CP115541.1"/>
</dbReference>
<protein>
    <submittedName>
        <fullName evidence="5">Helix-turn-helix transcriptional regulator</fullName>
    </submittedName>
</protein>
<dbReference type="PANTHER" id="PTHR40661:SF3">
    <property type="entry name" value="FELS-1 PROPHAGE TRANSCRIPTIONAL REGULATOR"/>
    <property type="match status" value="1"/>
</dbReference>
<evidence type="ECO:0000256" key="3">
    <source>
        <dbReference type="ARBA" id="ARBA00023163"/>
    </source>
</evidence>
<dbReference type="Pfam" id="PF00717">
    <property type="entry name" value="Peptidase_S24"/>
    <property type="match status" value="1"/>
</dbReference>
<keyword evidence="2" id="KW-0238">DNA-binding</keyword>
<evidence type="ECO:0000313" key="6">
    <source>
        <dbReference type="Proteomes" id="UP001302072"/>
    </source>
</evidence>
<evidence type="ECO:0000259" key="4">
    <source>
        <dbReference type="PROSITE" id="PS50943"/>
    </source>
</evidence>
<evidence type="ECO:0000313" key="5">
    <source>
        <dbReference type="EMBL" id="WNH52811.1"/>
    </source>
</evidence>
<dbReference type="PROSITE" id="PS50943">
    <property type="entry name" value="HTH_CROC1"/>
    <property type="match status" value="1"/>
</dbReference>
<dbReference type="InterPro" id="IPR010982">
    <property type="entry name" value="Lambda_DNA-bd_dom_sf"/>
</dbReference>
<dbReference type="PANTHER" id="PTHR40661">
    <property type="match status" value="1"/>
</dbReference>
<dbReference type="InterPro" id="IPR015927">
    <property type="entry name" value="Peptidase_S24_S26A/B/C"/>
</dbReference>
<proteinExistence type="predicted"/>
<dbReference type="SMART" id="SM00530">
    <property type="entry name" value="HTH_XRE"/>
    <property type="match status" value="1"/>
</dbReference>
<dbReference type="Pfam" id="PF01381">
    <property type="entry name" value="HTH_3"/>
    <property type="match status" value="1"/>
</dbReference>